<dbReference type="AlphaFoldDB" id="A0A4Y7RAY2"/>
<dbReference type="InterPro" id="IPR016169">
    <property type="entry name" value="FAD-bd_PCMH_sub2"/>
</dbReference>
<feature type="domain" description="FAD-binding PCMH-type" evidence="3">
    <location>
        <begin position="47"/>
        <end position="233"/>
    </location>
</feature>
<dbReference type="PANTHER" id="PTHR11748:SF118">
    <property type="entry name" value="ALKYLDIHYDROXYACETONEPHOSPHATE SYNTHASE (PRECURSOR)"/>
    <property type="match status" value="1"/>
</dbReference>
<dbReference type="Gene3D" id="3.30.43.10">
    <property type="entry name" value="Uridine Diphospho-n-acetylenolpyruvylglucosamine Reductase, domain 2"/>
    <property type="match status" value="1"/>
</dbReference>
<organism evidence="4 5">
    <name type="scientific">Pelotomaculum schinkii</name>
    <dbReference type="NCBI Taxonomy" id="78350"/>
    <lineage>
        <taxon>Bacteria</taxon>
        <taxon>Bacillati</taxon>
        <taxon>Bacillota</taxon>
        <taxon>Clostridia</taxon>
        <taxon>Eubacteriales</taxon>
        <taxon>Desulfotomaculaceae</taxon>
        <taxon>Pelotomaculum</taxon>
    </lineage>
</organism>
<dbReference type="InterPro" id="IPR016167">
    <property type="entry name" value="FAD-bd_PCMH_sub1"/>
</dbReference>
<evidence type="ECO:0000313" key="5">
    <source>
        <dbReference type="Proteomes" id="UP000298324"/>
    </source>
</evidence>
<evidence type="ECO:0000313" key="4">
    <source>
        <dbReference type="EMBL" id="TEB05899.1"/>
    </source>
</evidence>
<accession>A0A4Y7RAY2</accession>
<dbReference type="RefSeq" id="WP_190258594.1">
    <property type="nucleotide sequence ID" value="NZ_QFGA01000002.1"/>
</dbReference>
<reference evidence="4 5" key="1">
    <citation type="journal article" date="2018" name="Environ. Microbiol.">
        <title>Novel energy conservation strategies and behaviour of Pelotomaculum schinkii driving syntrophic propionate catabolism.</title>
        <authorList>
            <person name="Hidalgo-Ahumada C.A.P."/>
            <person name="Nobu M.K."/>
            <person name="Narihiro T."/>
            <person name="Tamaki H."/>
            <person name="Liu W.T."/>
            <person name="Kamagata Y."/>
            <person name="Stams A.J.M."/>
            <person name="Imachi H."/>
            <person name="Sousa D.Z."/>
        </authorList>
    </citation>
    <scope>NUCLEOTIDE SEQUENCE [LARGE SCALE GENOMIC DNA]</scope>
    <source>
        <strain evidence="4 5">HH</strain>
    </source>
</reference>
<dbReference type="InterPro" id="IPR006094">
    <property type="entry name" value="Oxid_FAD_bind_N"/>
</dbReference>
<dbReference type="Pfam" id="PF01565">
    <property type="entry name" value="FAD_binding_4"/>
    <property type="match status" value="1"/>
</dbReference>
<dbReference type="InterPro" id="IPR036318">
    <property type="entry name" value="FAD-bd_PCMH-like_sf"/>
</dbReference>
<keyword evidence="2" id="KW-0560">Oxidoreductase</keyword>
<keyword evidence="5" id="KW-1185">Reference proteome</keyword>
<evidence type="ECO:0000256" key="2">
    <source>
        <dbReference type="ARBA" id="ARBA00023002"/>
    </source>
</evidence>
<dbReference type="Gene3D" id="3.30.465.10">
    <property type="match status" value="1"/>
</dbReference>
<dbReference type="SUPFAM" id="SSF56176">
    <property type="entry name" value="FAD-binding/transporter-associated domain-like"/>
    <property type="match status" value="1"/>
</dbReference>
<sequence length="535" mass="60787">MSINRQAYNAIKAVVGDRYISEDPAVMEGYRSGPAGYENGTGYERVMTVLPHAVCLPKNTEEISKVVKICARYDVPYVPYSTGFYGPRTHCHVENELIIDLKRTNQFEYDEKHFYFDVGSGVTLAACQQEALNKGAYSVIGGGGAQCSAICNLIGDGWSPLSHRIGLPHRRILGTELVLPEGDVVKMGSLAVMDDPFWGEGPGPDLRGLLRGFTGLRGCLGIVSKMAIKTLPFQPEKLEPSGIAPNTALALPPRVRWFNFLMPSKKEQVEAMYQIGHAEIAAALTKVPKFWRAIAKAEDKEEFWKLWLVENEESLRNFFIVRVLVVGYTSQEDFDYQVRVLNDIMTELGGTQTRTKPSDESWIKNADSAGMWLMCGSYVSVDYIIESLTQATQHGETYAELKRKYTPPLMPDFGDPGWFQGFEMGHQGYSEFLIYWDHREDIKGVDQFYVDTSKMNIKHRYYTSLLGPHQPLFLTGPMYGPNYHTWLLKVKEEFDPQWISHPPVPLAHDEFVNRAPWMQEIKDWEVPEELPMRKW</sequence>
<dbReference type="GO" id="GO:0008720">
    <property type="term" value="F:D-lactate dehydrogenase (NAD+) activity"/>
    <property type="evidence" value="ECO:0007669"/>
    <property type="project" value="TreeGrafter"/>
</dbReference>
<dbReference type="GO" id="GO:1903457">
    <property type="term" value="P:lactate catabolic process"/>
    <property type="evidence" value="ECO:0007669"/>
    <property type="project" value="TreeGrafter"/>
</dbReference>
<protein>
    <submittedName>
        <fullName evidence="4">Glycolate oxidase subunit GlcD</fullName>
    </submittedName>
</protein>
<keyword evidence="1" id="KW-0285">Flavoprotein</keyword>
<proteinExistence type="predicted"/>
<name>A0A4Y7RAY2_9FIRM</name>
<dbReference type="Proteomes" id="UP000298324">
    <property type="component" value="Unassembled WGS sequence"/>
</dbReference>
<dbReference type="PROSITE" id="PS51387">
    <property type="entry name" value="FAD_PCMH"/>
    <property type="match status" value="1"/>
</dbReference>
<evidence type="ECO:0000259" key="3">
    <source>
        <dbReference type="PROSITE" id="PS51387"/>
    </source>
</evidence>
<dbReference type="EMBL" id="QFGA01000002">
    <property type="protein sequence ID" value="TEB05899.1"/>
    <property type="molecule type" value="Genomic_DNA"/>
</dbReference>
<dbReference type="GO" id="GO:0071949">
    <property type="term" value="F:FAD binding"/>
    <property type="evidence" value="ECO:0007669"/>
    <property type="project" value="InterPro"/>
</dbReference>
<comment type="caution">
    <text evidence="4">The sequence shown here is derived from an EMBL/GenBank/DDBJ whole genome shotgun (WGS) entry which is preliminary data.</text>
</comment>
<dbReference type="InterPro" id="IPR016166">
    <property type="entry name" value="FAD-bd_PCMH"/>
</dbReference>
<gene>
    <name evidence="4" type="ORF">Psch_02941</name>
</gene>
<dbReference type="GO" id="GO:0004458">
    <property type="term" value="F:D-lactate dehydrogenase (cytochrome) activity"/>
    <property type="evidence" value="ECO:0007669"/>
    <property type="project" value="TreeGrafter"/>
</dbReference>
<dbReference type="PANTHER" id="PTHR11748">
    <property type="entry name" value="D-LACTATE DEHYDROGENASE"/>
    <property type="match status" value="1"/>
</dbReference>
<evidence type="ECO:0000256" key="1">
    <source>
        <dbReference type="ARBA" id="ARBA00022630"/>
    </source>
</evidence>